<feature type="signal peptide" evidence="3">
    <location>
        <begin position="1"/>
        <end position="28"/>
    </location>
</feature>
<dbReference type="OrthoDB" id="10632591at2759"/>
<proteinExistence type="predicted"/>
<evidence type="ECO:0000313" key="5">
    <source>
        <dbReference type="Proteomes" id="UP000267251"/>
    </source>
</evidence>
<feature type="compositionally biased region" description="Polar residues" evidence="1">
    <location>
        <begin position="85"/>
        <end position="102"/>
    </location>
</feature>
<feature type="compositionally biased region" description="Polar residues" evidence="1">
    <location>
        <begin position="138"/>
        <end position="150"/>
    </location>
</feature>
<reference evidence="5" key="1">
    <citation type="journal article" date="2018" name="Nat. Microbiol.">
        <title>Leveraging single-cell genomics to expand the fungal tree of life.</title>
        <authorList>
            <person name="Ahrendt S.R."/>
            <person name="Quandt C.A."/>
            <person name="Ciobanu D."/>
            <person name="Clum A."/>
            <person name="Salamov A."/>
            <person name="Andreopoulos B."/>
            <person name="Cheng J.F."/>
            <person name="Woyke T."/>
            <person name="Pelin A."/>
            <person name="Henrissat B."/>
            <person name="Reynolds N.K."/>
            <person name="Benny G.L."/>
            <person name="Smith M.E."/>
            <person name="James T.Y."/>
            <person name="Grigoriev I.V."/>
        </authorList>
    </citation>
    <scope>NUCLEOTIDE SEQUENCE [LARGE SCALE GENOMIC DNA]</scope>
</reference>
<keyword evidence="5" id="KW-1185">Reference proteome</keyword>
<keyword evidence="2" id="KW-0472">Membrane</keyword>
<keyword evidence="2" id="KW-0812">Transmembrane</keyword>
<dbReference type="EMBL" id="KZ987797">
    <property type="protein sequence ID" value="RKP14735.1"/>
    <property type="molecule type" value="Genomic_DNA"/>
</dbReference>
<protein>
    <submittedName>
        <fullName evidence="4">Uncharacterized protein</fullName>
    </submittedName>
</protein>
<evidence type="ECO:0000256" key="1">
    <source>
        <dbReference type="SAM" id="MobiDB-lite"/>
    </source>
</evidence>
<feature type="transmembrane region" description="Helical" evidence="2">
    <location>
        <begin position="234"/>
        <end position="256"/>
    </location>
</feature>
<name>A0A4P9Y6S1_9FUNG</name>
<keyword evidence="2" id="KW-1133">Transmembrane helix</keyword>
<sequence>MTLLFARRPSSPLPIPIIFLLLLPLISAAPPFNDSPHSHIIEQSSVATVHDPNVLTPVTMLNTTEPSALEHSSAPDLPDAPLDSVATTLSDSSDSGTINSTFGIGIDSEVAISTDRTSPDSEATTPIANAVSDPETISLPTDSSSRSDIVPHLTNTSFETITGSSSEPNNTLIVLDDAPVQDGPSPTAEKADTPNSFFHPLVQSGKEAGQYLDREKANLAGKAMQGAVIGTGAVLLPGVLPAIAATGAIGLLGGLAGSEMTRGIRRAEKGEALVQLPQNLTEAKDDVARRAQEDVLPSIRGLVGFKAPW</sequence>
<feature type="chain" id="PRO_5020651197" evidence="3">
    <location>
        <begin position="29"/>
        <end position="309"/>
    </location>
</feature>
<evidence type="ECO:0000313" key="4">
    <source>
        <dbReference type="EMBL" id="RKP14735.1"/>
    </source>
</evidence>
<dbReference type="Proteomes" id="UP000267251">
    <property type="component" value="Unassembled WGS sequence"/>
</dbReference>
<evidence type="ECO:0000256" key="2">
    <source>
        <dbReference type="SAM" id="Phobius"/>
    </source>
</evidence>
<evidence type="ECO:0000256" key="3">
    <source>
        <dbReference type="SAM" id="SignalP"/>
    </source>
</evidence>
<feature type="region of interest" description="Disordered" evidence="1">
    <location>
        <begin position="65"/>
        <end position="150"/>
    </location>
</feature>
<dbReference type="AlphaFoldDB" id="A0A4P9Y6S1"/>
<keyword evidence="3" id="KW-0732">Signal</keyword>
<accession>A0A4P9Y6S1</accession>
<organism evidence="4 5">
    <name type="scientific">Piptocephalis cylindrospora</name>
    <dbReference type="NCBI Taxonomy" id="1907219"/>
    <lineage>
        <taxon>Eukaryota</taxon>
        <taxon>Fungi</taxon>
        <taxon>Fungi incertae sedis</taxon>
        <taxon>Zoopagomycota</taxon>
        <taxon>Zoopagomycotina</taxon>
        <taxon>Zoopagomycetes</taxon>
        <taxon>Zoopagales</taxon>
        <taxon>Piptocephalidaceae</taxon>
        <taxon>Piptocephalis</taxon>
    </lineage>
</organism>
<gene>
    <name evidence="4" type="ORF">BJ684DRAFT_18888</name>
</gene>
<feature type="compositionally biased region" description="Polar residues" evidence="1">
    <location>
        <begin position="114"/>
        <end position="127"/>
    </location>
</feature>